<accession>A0A0A9EIW5</accession>
<reference evidence="1" key="2">
    <citation type="journal article" date="2015" name="Data Brief">
        <title>Shoot transcriptome of the giant reed, Arundo donax.</title>
        <authorList>
            <person name="Barrero R.A."/>
            <person name="Guerrero F.D."/>
            <person name="Moolhuijzen P."/>
            <person name="Goolsby J.A."/>
            <person name="Tidwell J."/>
            <person name="Bellgard S.E."/>
            <person name="Bellgard M.I."/>
        </authorList>
    </citation>
    <scope>NUCLEOTIDE SEQUENCE</scope>
    <source>
        <tissue evidence="1">Shoot tissue taken approximately 20 cm above the soil surface</tissue>
    </source>
</reference>
<protein>
    <submittedName>
        <fullName evidence="1">Uncharacterized protein</fullName>
    </submittedName>
</protein>
<name>A0A0A9EIW5_ARUDO</name>
<dbReference type="AlphaFoldDB" id="A0A0A9EIW5"/>
<dbReference type="EMBL" id="GBRH01200085">
    <property type="protein sequence ID" value="JAD97810.1"/>
    <property type="molecule type" value="Transcribed_RNA"/>
</dbReference>
<reference evidence="1" key="1">
    <citation type="submission" date="2014-09" db="EMBL/GenBank/DDBJ databases">
        <authorList>
            <person name="Magalhaes I.L.F."/>
            <person name="Oliveira U."/>
            <person name="Santos F.R."/>
            <person name="Vidigal T.H.D.A."/>
            <person name="Brescovit A.D."/>
            <person name="Santos A.J."/>
        </authorList>
    </citation>
    <scope>NUCLEOTIDE SEQUENCE</scope>
    <source>
        <tissue evidence="1">Shoot tissue taken approximately 20 cm above the soil surface</tissue>
    </source>
</reference>
<organism evidence="1">
    <name type="scientific">Arundo donax</name>
    <name type="common">Giant reed</name>
    <name type="synonym">Donax arundinaceus</name>
    <dbReference type="NCBI Taxonomy" id="35708"/>
    <lineage>
        <taxon>Eukaryota</taxon>
        <taxon>Viridiplantae</taxon>
        <taxon>Streptophyta</taxon>
        <taxon>Embryophyta</taxon>
        <taxon>Tracheophyta</taxon>
        <taxon>Spermatophyta</taxon>
        <taxon>Magnoliopsida</taxon>
        <taxon>Liliopsida</taxon>
        <taxon>Poales</taxon>
        <taxon>Poaceae</taxon>
        <taxon>PACMAD clade</taxon>
        <taxon>Arundinoideae</taxon>
        <taxon>Arundineae</taxon>
        <taxon>Arundo</taxon>
    </lineage>
</organism>
<sequence length="82" mass="9045">MRTCGLQKSGYIKSIFHFTKNTEPISISLLDISSNIFAVDNAACLFSLASTEGGKSIHFQECNQPDRHQIAIHVPSYSITTN</sequence>
<proteinExistence type="predicted"/>
<evidence type="ECO:0000313" key="1">
    <source>
        <dbReference type="EMBL" id="JAD97810.1"/>
    </source>
</evidence>